<dbReference type="EMBL" id="BRXX01000392">
    <property type="protein sequence ID" value="GMI09030.1"/>
    <property type="molecule type" value="Genomic_DNA"/>
</dbReference>
<evidence type="ECO:0000256" key="1">
    <source>
        <dbReference type="SAM" id="Phobius"/>
    </source>
</evidence>
<comment type="caution">
    <text evidence="2">The sequence shown here is derived from an EMBL/GenBank/DDBJ whole genome shotgun (WGS) entry which is preliminary data.</text>
</comment>
<sequence length="386" mass="43150">MNNPMASSTLNWLEMTAAHIKETKLRVAGLYCVGSVLLILATYLGTNLLLEHNFSSVYQKQSPQYPSPLTTPFTLCSTSTVVNVAFPSKTIPTTLTSMLHSILPAGCNWLASTSHHSLPATTTSTYFVPQTVPSAPAPLTKVNSVFSLSTLSIRYPDTAETLCPSGLCLSSSPYGQCTPLSPSCVYIWLAEEPISRMIGLYNLRCKLGGDYTFAEDPYDSPTCPDADVYEFARKIGNVYTKEFSKKYVRALNMKGTQCVDEGGSYEEECTPSLESTTDYMYHKAYMEVMKHVIVVPVTDAVRGVASLSYLLGVKENYDVNKFKNRYKYTGRPGDDEMKGGEEYWTPSKKQREKLAVILQHDVKLYNRAVEIYESKYKGWKPKWDEQ</sequence>
<gene>
    <name evidence="2" type="ORF">TrVE_jg12364</name>
</gene>
<keyword evidence="3" id="KW-1185">Reference proteome</keyword>
<keyword evidence="1" id="KW-1133">Transmembrane helix</keyword>
<reference evidence="3" key="1">
    <citation type="journal article" date="2023" name="Commun. Biol.">
        <title>Genome analysis of Parmales, the sister group of diatoms, reveals the evolutionary specialization of diatoms from phago-mixotrophs to photoautotrophs.</title>
        <authorList>
            <person name="Ban H."/>
            <person name="Sato S."/>
            <person name="Yoshikawa S."/>
            <person name="Yamada K."/>
            <person name="Nakamura Y."/>
            <person name="Ichinomiya M."/>
            <person name="Sato N."/>
            <person name="Blanc-Mathieu R."/>
            <person name="Endo H."/>
            <person name="Kuwata A."/>
            <person name="Ogata H."/>
        </authorList>
    </citation>
    <scope>NUCLEOTIDE SEQUENCE [LARGE SCALE GENOMIC DNA]</scope>
    <source>
        <strain evidence="3">NIES 3699</strain>
    </source>
</reference>
<evidence type="ECO:0000313" key="3">
    <source>
        <dbReference type="Proteomes" id="UP001165160"/>
    </source>
</evidence>
<keyword evidence="1" id="KW-0812">Transmembrane</keyword>
<protein>
    <submittedName>
        <fullName evidence="2">Uncharacterized protein</fullName>
    </submittedName>
</protein>
<accession>A0A9W7FBB6</accession>
<name>A0A9W7FBB6_9STRA</name>
<evidence type="ECO:0000313" key="2">
    <source>
        <dbReference type="EMBL" id="GMI09030.1"/>
    </source>
</evidence>
<dbReference type="Proteomes" id="UP001165160">
    <property type="component" value="Unassembled WGS sequence"/>
</dbReference>
<dbReference type="AlphaFoldDB" id="A0A9W7FBB6"/>
<keyword evidence="1" id="KW-0472">Membrane</keyword>
<feature type="transmembrane region" description="Helical" evidence="1">
    <location>
        <begin position="28"/>
        <end position="50"/>
    </location>
</feature>
<organism evidence="2 3">
    <name type="scientific">Triparma verrucosa</name>
    <dbReference type="NCBI Taxonomy" id="1606542"/>
    <lineage>
        <taxon>Eukaryota</taxon>
        <taxon>Sar</taxon>
        <taxon>Stramenopiles</taxon>
        <taxon>Ochrophyta</taxon>
        <taxon>Bolidophyceae</taxon>
        <taxon>Parmales</taxon>
        <taxon>Triparmaceae</taxon>
        <taxon>Triparma</taxon>
    </lineage>
</organism>
<proteinExistence type="predicted"/>